<dbReference type="NCBIfam" id="TIGR03619">
    <property type="entry name" value="F420_Rv2161c"/>
    <property type="match status" value="1"/>
</dbReference>
<keyword evidence="7" id="KW-1185">Reference proteome</keyword>
<name>A0A7D4A7W8_ACTVE</name>
<evidence type="ECO:0000256" key="1">
    <source>
        <dbReference type="ARBA" id="ARBA00022630"/>
    </source>
</evidence>
<dbReference type="EMBL" id="CP053892">
    <property type="protein sequence ID" value="QKG23327.1"/>
    <property type="molecule type" value="Genomic_DNA"/>
</dbReference>
<evidence type="ECO:0000256" key="4">
    <source>
        <dbReference type="ARBA" id="ARBA00023033"/>
    </source>
</evidence>
<dbReference type="InterPro" id="IPR019921">
    <property type="entry name" value="Lucif-like_OxRdtase_Rv2161c"/>
</dbReference>
<dbReference type="Proteomes" id="UP000501240">
    <property type="component" value="Chromosome"/>
</dbReference>
<evidence type="ECO:0000313" key="6">
    <source>
        <dbReference type="EMBL" id="QKG23327.1"/>
    </source>
</evidence>
<protein>
    <submittedName>
        <fullName evidence="6">Fmn-dependent monooxygenase</fullName>
    </submittedName>
</protein>
<keyword evidence="4 6" id="KW-0503">Monooxygenase</keyword>
<dbReference type="PANTHER" id="PTHR42847">
    <property type="entry name" value="ALKANESULFONATE MONOOXYGENASE"/>
    <property type="match status" value="1"/>
</dbReference>
<dbReference type="InterPro" id="IPR011251">
    <property type="entry name" value="Luciferase-like_dom"/>
</dbReference>
<organism evidence="6 7">
    <name type="scientific">Actinomadura verrucosospora</name>
    <dbReference type="NCBI Taxonomy" id="46165"/>
    <lineage>
        <taxon>Bacteria</taxon>
        <taxon>Bacillati</taxon>
        <taxon>Actinomycetota</taxon>
        <taxon>Actinomycetes</taxon>
        <taxon>Streptosporangiales</taxon>
        <taxon>Thermomonosporaceae</taxon>
        <taxon>Actinomadura</taxon>
    </lineage>
</organism>
<dbReference type="GO" id="GO:0008726">
    <property type="term" value="F:alkanesulfonate monooxygenase activity"/>
    <property type="evidence" value="ECO:0007669"/>
    <property type="project" value="TreeGrafter"/>
</dbReference>
<dbReference type="Pfam" id="PF00296">
    <property type="entry name" value="Bac_luciferase"/>
    <property type="match status" value="1"/>
</dbReference>
<dbReference type="AlphaFoldDB" id="A0A7D4A7W8"/>
<gene>
    <name evidence="6" type="ORF">ACTIVE_4970</name>
</gene>
<evidence type="ECO:0000256" key="2">
    <source>
        <dbReference type="ARBA" id="ARBA00022643"/>
    </source>
</evidence>
<dbReference type="InterPro" id="IPR036661">
    <property type="entry name" value="Luciferase-like_sf"/>
</dbReference>
<evidence type="ECO:0000259" key="5">
    <source>
        <dbReference type="Pfam" id="PF00296"/>
    </source>
</evidence>
<feature type="domain" description="Luciferase-like" evidence="5">
    <location>
        <begin position="14"/>
        <end position="202"/>
    </location>
</feature>
<evidence type="ECO:0000256" key="3">
    <source>
        <dbReference type="ARBA" id="ARBA00023002"/>
    </source>
</evidence>
<keyword evidence="2" id="KW-0288">FMN</keyword>
<dbReference type="GO" id="GO:0046306">
    <property type="term" value="P:alkanesulfonate catabolic process"/>
    <property type="evidence" value="ECO:0007669"/>
    <property type="project" value="TreeGrafter"/>
</dbReference>
<dbReference type="Gene3D" id="3.20.20.30">
    <property type="entry name" value="Luciferase-like domain"/>
    <property type="match status" value="1"/>
</dbReference>
<proteinExistence type="predicted"/>
<keyword evidence="1" id="KW-0285">Flavoprotein</keyword>
<reference evidence="6 7" key="1">
    <citation type="submission" date="2020-05" db="EMBL/GenBank/DDBJ databases">
        <title>Actinomadura verrucosospora NRRL-B18236 (PFL_A860) Genome sequencing and assembly.</title>
        <authorList>
            <person name="Samborskyy M."/>
        </authorList>
    </citation>
    <scope>NUCLEOTIDE SEQUENCE [LARGE SCALE GENOMIC DNA]</scope>
    <source>
        <strain evidence="6 7">NRRL:B18236</strain>
    </source>
</reference>
<evidence type="ECO:0000313" key="7">
    <source>
        <dbReference type="Proteomes" id="UP000501240"/>
    </source>
</evidence>
<sequence>MKVGISSPIVALAGRRPAWEKAAGTAELVRVAEAADRLGYAFMTCPDHVAVPPGLPRGERFYDPLATFAFLAARTSRLRFLPYVLVLPFYHPLEIAKRYGTLDHLSGGRLTLALGVGNLREEFDLLGVPFDDRGPRADDALGALRAALSGRTVSYEGPYYAFHDMVVDPHAVQERVPLWIGGHSERALRRAVTLGDGWAPAPQSFGGPTPELMRRMLGRYDPPGGFDVVLTPGERLDPVNDPGRSAEVIATAEEAGATQLNLTVRHESLAQYLEQLEAFAEVAALDRRE</sequence>
<dbReference type="SUPFAM" id="SSF51679">
    <property type="entry name" value="Bacterial luciferase-like"/>
    <property type="match status" value="1"/>
</dbReference>
<accession>A0A7D4A7W8</accession>
<keyword evidence="3" id="KW-0560">Oxidoreductase</keyword>
<dbReference type="RefSeq" id="WP_173097305.1">
    <property type="nucleotide sequence ID" value="NZ_CP053892.1"/>
</dbReference>
<dbReference type="InterPro" id="IPR050172">
    <property type="entry name" value="SsuD_RutA_monooxygenase"/>
</dbReference>
<dbReference type="PANTHER" id="PTHR42847:SF4">
    <property type="entry name" value="ALKANESULFONATE MONOOXYGENASE-RELATED"/>
    <property type="match status" value="1"/>
</dbReference>